<evidence type="ECO:0000313" key="2">
    <source>
        <dbReference type="Proteomes" id="UP000271098"/>
    </source>
</evidence>
<organism evidence="1 2">
    <name type="scientific">Gongylonema pulchrum</name>
    <dbReference type="NCBI Taxonomy" id="637853"/>
    <lineage>
        <taxon>Eukaryota</taxon>
        <taxon>Metazoa</taxon>
        <taxon>Ecdysozoa</taxon>
        <taxon>Nematoda</taxon>
        <taxon>Chromadorea</taxon>
        <taxon>Rhabditida</taxon>
        <taxon>Spirurina</taxon>
        <taxon>Spiruromorpha</taxon>
        <taxon>Spiruroidea</taxon>
        <taxon>Gongylonematidae</taxon>
        <taxon>Gongylonema</taxon>
    </lineage>
</organism>
<reference evidence="1 2" key="1">
    <citation type="submission" date="2018-11" db="EMBL/GenBank/DDBJ databases">
        <authorList>
            <consortium name="Pathogen Informatics"/>
        </authorList>
    </citation>
    <scope>NUCLEOTIDE SEQUENCE [LARGE SCALE GENOMIC DNA]</scope>
</reference>
<dbReference type="AlphaFoldDB" id="A0A3P7N8L6"/>
<keyword evidence="2" id="KW-1185">Reference proteome</keyword>
<name>A0A3P7N8L6_9BILA</name>
<protein>
    <submittedName>
        <fullName evidence="1">Uncharacterized protein</fullName>
    </submittedName>
</protein>
<dbReference type="EMBL" id="UYRT01093509">
    <property type="protein sequence ID" value="VDN38954.1"/>
    <property type="molecule type" value="Genomic_DNA"/>
</dbReference>
<accession>A0A3P7N8L6</accession>
<sequence length="73" mass="8139">MRMVLVCAASQSTACASNRKLRRLAFSCKHVLALTDNETELAKEKVAQLQRLIALLRESSFTESDLRDNDTVA</sequence>
<dbReference type="Proteomes" id="UP000271098">
    <property type="component" value="Unassembled WGS sequence"/>
</dbReference>
<proteinExistence type="predicted"/>
<gene>
    <name evidence="1" type="ORF">GPUH_LOCUS21803</name>
</gene>
<evidence type="ECO:0000313" key="1">
    <source>
        <dbReference type="EMBL" id="VDN38954.1"/>
    </source>
</evidence>